<dbReference type="NCBIfam" id="TIGR03352">
    <property type="entry name" value="VI_chp_3"/>
    <property type="match status" value="1"/>
</dbReference>
<keyword evidence="1" id="KW-0449">Lipoprotein</keyword>
<evidence type="ECO:0000313" key="1">
    <source>
        <dbReference type="EMBL" id="PVZ68778.1"/>
    </source>
</evidence>
<dbReference type="PANTHER" id="PTHR37625">
    <property type="entry name" value="OUTER MEMBRANE LIPOPROTEIN-RELATED"/>
    <property type="match status" value="1"/>
</dbReference>
<proteinExistence type="predicted"/>
<accession>A0A2V1GT53</accession>
<dbReference type="OrthoDB" id="8655355at2"/>
<dbReference type="Gene3D" id="2.60.40.4150">
    <property type="entry name" value="Type VI secretion system, lipoprotein SciN"/>
    <property type="match status" value="1"/>
</dbReference>
<dbReference type="PANTHER" id="PTHR37625:SF5">
    <property type="entry name" value="LIPOPROTEIN"/>
    <property type="match status" value="1"/>
</dbReference>
<comment type="caution">
    <text evidence="1">The sequence shown here is derived from an EMBL/GenBank/DDBJ whole genome shotgun (WGS) entry which is preliminary data.</text>
</comment>
<gene>
    <name evidence="1" type="primary">tssJ</name>
    <name evidence="1" type="ORF">DC094_11005</name>
</gene>
<dbReference type="EMBL" id="QDDL01000004">
    <property type="protein sequence ID" value="PVZ68778.1"/>
    <property type="molecule type" value="Genomic_DNA"/>
</dbReference>
<evidence type="ECO:0000313" key="2">
    <source>
        <dbReference type="Proteomes" id="UP000244906"/>
    </source>
</evidence>
<dbReference type="PROSITE" id="PS51257">
    <property type="entry name" value="PROKAR_LIPOPROTEIN"/>
    <property type="match status" value="1"/>
</dbReference>
<keyword evidence="2" id="KW-1185">Reference proteome</keyword>
<dbReference type="Proteomes" id="UP000244906">
    <property type="component" value="Unassembled WGS sequence"/>
</dbReference>
<dbReference type="InterPro" id="IPR038706">
    <property type="entry name" value="Type_VI_SciN-like_sf"/>
</dbReference>
<dbReference type="Pfam" id="PF12790">
    <property type="entry name" value="T6SS-SciN"/>
    <property type="match status" value="1"/>
</dbReference>
<organism evidence="1 2">
    <name type="scientific">Pelagibaculum spongiae</name>
    <dbReference type="NCBI Taxonomy" id="2080658"/>
    <lineage>
        <taxon>Bacteria</taxon>
        <taxon>Pseudomonadati</taxon>
        <taxon>Pseudomonadota</taxon>
        <taxon>Gammaproteobacteria</taxon>
        <taxon>Oceanospirillales</taxon>
        <taxon>Pelagibaculum</taxon>
    </lineage>
</organism>
<protein>
    <submittedName>
        <fullName evidence="1">Type VI secretion system lipoprotein TssJ</fullName>
    </submittedName>
</protein>
<name>A0A2V1GT53_9GAMM</name>
<dbReference type="AlphaFoldDB" id="A0A2V1GT53"/>
<dbReference type="InterPro" id="IPR017734">
    <property type="entry name" value="T6SS_SciN"/>
</dbReference>
<reference evidence="1 2" key="1">
    <citation type="submission" date="2018-04" db="EMBL/GenBank/DDBJ databases">
        <title>Thalassorhabdus spongiae gen. nov., sp. nov., isolated from a marine sponge in South-West Iceland.</title>
        <authorList>
            <person name="Knobloch S."/>
            <person name="Daussin A."/>
            <person name="Johannsson R."/>
            <person name="Marteinsson V.T."/>
        </authorList>
    </citation>
    <scope>NUCLEOTIDE SEQUENCE [LARGE SCALE GENOMIC DNA]</scope>
    <source>
        <strain evidence="1 2">Hp12</strain>
    </source>
</reference>
<sequence>MKYASIGSRSSRLLLALFSLSIIFLSGAISGCGAIWQASSKTAKVIWQPDIPVGEPQNLPTKITYSLVAQNWLNPNPSGDSSPIEFNVFQLEDDAMFLAADYDQLNTQYEKSLGTNYLDHSEYALLPGQFKFIGPFNVEDDANYIGIVAKFSDPERSLWKKVIKVKPIGREYHLLMMFAAQDVTLTKVE</sequence>
<dbReference type="RefSeq" id="WP_116687163.1">
    <property type="nucleotide sequence ID" value="NZ_CAWNYD010000004.1"/>
</dbReference>